<keyword evidence="2" id="KW-1185">Reference proteome</keyword>
<dbReference type="Proteomes" id="UP000324705">
    <property type="component" value="Chromosome 4A"/>
</dbReference>
<dbReference type="EMBL" id="LT934117">
    <property type="protein sequence ID" value="VAH98774.1"/>
    <property type="molecule type" value="Genomic_DNA"/>
</dbReference>
<accession>A0A9R0SNS6</accession>
<name>A0A9R0SNS6_TRITD</name>
<sequence>MPMVAGEHAQDVDGVATLAAEERLASRQKTMAVKAHVFPEENEAPRAPPIVSSVHDGGRQLAISFLISWMRPR</sequence>
<evidence type="ECO:0000313" key="1">
    <source>
        <dbReference type="EMBL" id="VAH98774.1"/>
    </source>
</evidence>
<organism evidence="1 2">
    <name type="scientific">Triticum turgidum subsp. durum</name>
    <name type="common">Durum wheat</name>
    <name type="synonym">Triticum durum</name>
    <dbReference type="NCBI Taxonomy" id="4567"/>
    <lineage>
        <taxon>Eukaryota</taxon>
        <taxon>Viridiplantae</taxon>
        <taxon>Streptophyta</taxon>
        <taxon>Embryophyta</taxon>
        <taxon>Tracheophyta</taxon>
        <taxon>Spermatophyta</taxon>
        <taxon>Magnoliopsida</taxon>
        <taxon>Liliopsida</taxon>
        <taxon>Poales</taxon>
        <taxon>Poaceae</taxon>
        <taxon>BOP clade</taxon>
        <taxon>Pooideae</taxon>
        <taxon>Triticodae</taxon>
        <taxon>Triticeae</taxon>
        <taxon>Triticinae</taxon>
        <taxon>Triticum</taxon>
    </lineage>
</organism>
<reference evidence="1 2" key="1">
    <citation type="submission" date="2017-09" db="EMBL/GenBank/DDBJ databases">
        <authorList>
            <consortium name="International Durum Wheat Genome Sequencing Consortium (IDWGSC)"/>
            <person name="Milanesi L."/>
        </authorList>
    </citation>
    <scope>NUCLEOTIDE SEQUENCE [LARGE SCALE GENOMIC DNA]</scope>
    <source>
        <strain evidence="2">cv. Svevo</strain>
    </source>
</reference>
<gene>
    <name evidence="1" type="ORF">TRITD_4Av1G246410</name>
</gene>
<protein>
    <submittedName>
        <fullName evidence="1">Uncharacterized protein</fullName>
    </submittedName>
</protein>
<dbReference type="AlphaFoldDB" id="A0A9R0SNS6"/>
<proteinExistence type="predicted"/>
<evidence type="ECO:0000313" key="2">
    <source>
        <dbReference type="Proteomes" id="UP000324705"/>
    </source>
</evidence>
<dbReference type="Gramene" id="TRITD4Av1G246410.1">
    <property type="protein sequence ID" value="TRITD4Av1G246410.1"/>
    <property type="gene ID" value="TRITD4Av1G246410"/>
</dbReference>